<dbReference type="OrthoDB" id="1095242at2759"/>
<dbReference type="GO" id="GO:1990527">
    <property type="term" value="C:Tec1p-Ste12p-Dig1p complex"/>
    <property type="evidence" value="ECO:0007669"/>
    <property type="project" value="TreeGrafter"/>
</dbReference>
<gene>
    <name evidence="13" type="ORF">TRAPUB_9032</name>
</gene>
<dbReference type="GO" id="GO:1990526">
    <property type="term" value="C:Ste12p-Dig1p-Dig2p complex"/>
    <property type="evidence" value="ECO:0007669"/>
    <property type="project" value="TreeGrafter"/>
</dbReference>
<dbReference type="InterPro" id="IPR036236">
    <property type="entry name" value="Znf_C2H2_sf"/>
</dbReference>
<keyword evidence="6" id="KW-0805">Transcription regulation</keyword>
<evidence type="ECO:0000256" key="2">
    <source>
        <dbReference type="ARBA" id="ARBA00022723"/>
    </source>
</evidence>
<evidence type="ECO:0000256" key="7">
    <source>
        <dbReference type="ARBA" id="ARBA00023163"/>
    </source>
</evidence>
<evidence type="ECO:0000256" key="5">
    <source>
        <dbReference type="ARBA" id="ARBA00022833"/>
    </source>
</evidence>
<keyword evidence="4 10" id="KW-0863">Zinc-finger</keyword>
<feature type="compositionally biased region" description="Basic residues" evidence="11">
    <location>
        <begin position="472"/>
        <end position="483"/>
    </location>
</feature>
<feature type="region of interest" description="Disordered" evidence="11">
    <location>
        <begin position="383"/>
        <end position="455"/>
    </location>
</feature>
<feature type="compositionally biased region" description="Polar residues" evidence="11">
    <location>
        <begin position="1003"/>
        <end position="1019"/>
    </location>
</feature>
<dbReference type="GO" id="GO:0003700">
    <property type="term" value="F:DNA-binding transcription factor activity"/>
    <property type="evidence" value="ECO:0007669"/>
    <property type="project" value="InterPro"/>
</dbReference>
<dbReference type="FunFam" id="3.30.160.60:FF:000032">
    <property type="entry name" value="Krueppel-like factor 4"/>
    <property type="match status" value="1"/>
</dbReference>
<comment type="caution">
    <text evidence="13">The sequence shown here is derived from an EMBL/GenBank/DDBJ whole genome shotgun (WGS) entry which is preliminary data.</text>
</comment>
<dbReference type="PROSITE" id="PS50157">
    <property type="entry name" value="ZINC_FINGER_C2H2_2"/>
    <property type="match status" value="2"/>
</dbReference>
<dbReference type="Pfam" id="PF02200">
    <property type="entry name" value="STE"/>
    <property type="match status" value="1"/>
</dbReference>
<evidence type="ECO:0000256" key="8">
    <source>
        <dbReference type="ARBA" id="ARBA00023242"/>
    </source>
</evidence>
<evidence type="ECO:0000256" key="3">
    <source>
        <dbReference type="ARBA" id="ARBA00022737"/>
    </source>
</evidence>
<feature type="region of interest" description="Disordered" evidence="11">
    <location>
        <begin position="585"/>
        <end position="613"/>
    </location>
</feature>
<evidence type="ECO:0000313" key="13">
    <source>
        <dbReference type="EMBL" id="OJT14454.1"/>
    </source>
</evidence>
<dbReference type="AlphaFoldDB" id="A0A1M2W3M1"/>
<sequence length="1175" mass="127314">MDSLVSQHPAAYSQFAIQVDAHAFPPPSSSASSSASSSSSRSAAHAYAADAYDHRYASSQRYPPPPSSSSSSQHQHQHASPSLQIQTATPAPHEHEPDEQTAHPARLEQQQQQYSTGTDTEMQQGQSIADALTDAPGPHGGLSRPLTLQERELLNNLDKLKFFLATAPSRWNAADPSSSTAIPPAPFGLNMGMNSAMGVGMGMNVNMNMNGGLAMGQIAPAGHPHSTHPALNRFLLPNQEYVSCVLWGGLYHITGTDIVRALVFRFEAFGRPVRNMKKFEEGVFSDLRNLKPGVDACLEEPKSPFLDLLFKYQCIRTQKKQKVFYWFSVPHDRLFLDALERDLKREKMGHEPTTHVVGEPALSFTYDPKRSLYEQFSKVHGAREGEGELEAAVRRADEARGTSDDGAGSSDGRARSVASSDAEHSASEADADEGGADEAGKGAGAKKPSALSGPNSPFFPMFSLFEGSPTYKQRRKKVPKGRKSSPTSDGSVSHSHAHGHPLHPLAHQSLLGAGMYTIAQQQPHQQQQQQGFREPHVDRFGRDVLRLSAEDMFAAGARGEFGANPDIVVSQKERQARAMAAAAAQDKQLPYPGGLSGPGVSGAAPPQAQPQPQDGMDVVYGIPATASALAGSMDYAQQQQQSQQQYAQGMHPRPQLEQRHTYPMVDFAQHTHVRTATEPSYALSAGQQQQQMPGGWSAADVGMEMEGAPRTKAFVCPLFSCGRMFKRMEHLRRHLRTHTLERPFQCDQCQKRFSRSDNLAQHVRTHDRRAAAAAAMGQMGMAVGVPDGGEADAEDELETDELDRELQYMSGVNGITSVRMCEVEVQGAVHEVQGDEEGLLTTSGSVALTGGAAPADGSDVEGQRQALYYDSTGQILRASPETSPYLAGQPSPDSQWVSVPAAPLPLPQQQQQQPQASAFAGGATPNSLHLANARLDASYHTGSMGDYVTSISAPSHKLTFDHAALYPHELALNGPGPIRRHRSATPSIPRYGESIRRPYSAAMSDSGNTTVGATPASAPNSRSYHPYAMAGHHAVSHSAQSSPMAYTVPLSGGYDAAPVRHAAHSRSSSSGQLQEQMRHMLSLEQIDAGSMAAQYAAVQEGQQQQQQQSYAGMYRTDSPMPYNGVGDAYEMEIAHQHQHQHPHQQPAYLQDQYVAQQQLQHQQQSEYYAHPHHSL</sequence>
<keyword evidence="7" id="KW-0804">Transcription</keyword>
<dbReference type="STRING" id="154538.A0A1M2W3M1"/>
<feature type="domain" description="C2H2-type" evidence="12">
    <location>
        <begin position="714"/>
        <end position="743"/>
    </location>
</feature>
<name>A0A1M2W3M1_TRAPU</name>
<dbReference type="InterPro" id="IPR013087">
    <property type="entry name" value="Znf_C2H2_type"/>
</dbReference>
<evidence type="ECO:0000256" key="11">
    <source>
        <dbReference type="SAM" id="MobiDB-lite"/>
    </source>
</evidence>
<dbReference type="InterPro" id="IPR003120">
    <property type="entry name" value="Ste12"/>
</dbReference>
<accession>A0A1M2W3M1</accession>
<evidence type="ECO:0000259" key="12">
    <source>
        <dbReference type="PROSITE" id="PS50157"/>
    </source>
</evidence>
<feature type="compositionally biased region" description="Basic and acidic residues" evidence="11">
    <location>
        <begin position="92"/>
        <end position="101"/>
    </location>
</feature>
<evidence type="ECO:0000256" key="1">
    <source>
        <dbReference type="ARBA" id="ARBA00004123"/>
    </source>
</evidence>
<comment type="similarity">
    <text evidence="9">Belongs to the STE12 transcription factor family.</text>
</comment>
<organism evidence="13 14">
    <name type="scientific">Trametes pubescens</name>
    <name type="common">White-rot fungus</name>
    <dbReference type="NCBI Taxonomy" id="154538"/>
    <lineage>
        <taxon>Eukaryota</taxon>
        <taxon>Fungi</taxon>
        <taxon>Dikarya</taxon>
        <taxon>Basidiomycota</taxon>
        <taxon>Agaricomycotina</taxon>
        <taxon>Agaricomycetes</taxon>
        <taxon>Polyporales</taxon>
        <taxon>Polyporaceae</taxon>
        <taxon>Trametes</taxon>
    </lineage>
</organism>
<evidence type="ECO:0000256" key="6">
    <source>
        <dbReference type="ARBA" id="ARBA00023015"/>
    </source>
</evidence>
<feature type="domain" description="C2H2-type" evidence="12">
    <location>
        <begin position="744"/>
        <end position="771"/>
    </location>
</feature>
<keyword evidence="3" id="KW-0677">Repeat</keyword>
<dbReference type="PANTHER" id="PTHR47427">
    <property type="entry name" value="PROTEIN STE12"/>
    <property type="match status" value="1"/>
</dbReference>
<keyword evidence="5" id="KW-0862">Zinc</keyword>
<dbReference type="PROSITE" id="PS00028">
    <property type="entry name" value="ZINC_FINGER_C2H2_1"/>
    <property type="match status" value="2"/>
</dbReference>
<feature type="compositionally biased region" description="Low complexity" evidence="11">
    <location>
        <begin position="404"/>
        <end position="420"/>
    </location>
</feature>
<evidence type="ECO:0000313" key="14">
    <source>
        <dbReference type="Proteomes" id="UP000184267"/>
    </source>
</evidence>
<keyword evidence="2" id="KW-0479">Metal-binding</keyword>
<dbReference type="OMA" id="MCEVEVQ"/>
<dbReference type="SMART" id="SM00424">
    <property type="entry name" value="STE"/>
    <property type="match status" value="1"/>
</dbReference>
<comment type="subcellular location">
    <subcellularLocation>
        <location evidence="1">Nucleus</location>
    </subcellularLocation>
</comment>
<evidence type="ECO:0000256" key="4">
    <source>
        <dbReference type="ARBA" id="ARBA00022771"/>
    </source>
</evidence>
<protein>
    <submittedName>
        <fullName evidence="13">Transcription factor steA</fullName>
    </submittedName>
</protein>
<proteinExistence type="inferred from homology"/>
<dbReference type="Gene3D" id="3.30.160.60">
    <property type="entry name" value="Classic Zinc Finger"/>
    <property type="match status" value="2"/>
</dbReference>
<feature type="compositionally biased region" description="Low complexity" evidence="11">
    <location>
        <begin position="68"/>
        <end position="82"/>
    </location>
</feature>
<dbReference type="SMART" id="SM00355">
    <property type="entry name" value="ZnF_C2H2"/>
    <property type="match status" value="2"/>
</dbReference>
<feature type="compositionally biased region" description="Low complexity" evidence="11">
    <location>
        <begin position="601"/>
        <end position="613"/>
    </location>
</feature>
<keyword evidence="8" id="KW-0539">Nucleus</keyword>
<feature type="compositionally biased region" description="Low complexity" evidence="11">
    <location>
        <begin position="29"/>
        <end position="50"/>
    </location>
</feature>
<feature type="compositionally biased region" description="Polar residues" evidence="11">
    <location>
        <begin position="108"/>
        <end position="125"/>
    </location>
</feature>
<feature type="region of interest" description="Disordered" evidence="11">
    <location>
        <begin position="1000"/>
        <end position="1019"/>
    </location>
</feature>
<feature type="region of interest" description="Disordered" evidence="11">
    <location>
        <begin position="469"/>
        <end position="504"/>
    </location>
</feature>
<reference evidence="13 14" key="1">
    <citation type="submission" date="2016-10" db="EMBL/GenBank/DDBJ databases">
        <title>Genome sequence of the basidiomycete white-rot fungus Trametes pubescens.</title>
        <authorList>
            <person name="Makela M.R."/>
            <person name="Granchi Z."/>
            <person name="Peng M."/>
            <person name="De Vries R.P."/>
            <person name="Grigoriev I."/>
            <person name="Riley R."/>
            <person name="Hilden K."/>
        </authorList>
    </citation>
    <scope>NUCLEOTIDE SEQUENCE [LARGE SCALE GENOMIC DNA]</scope>
    <source>
        <strain evidence="13 14">FBCC735</strain>
    </source>
</reference>
<feature type="region of interest" description="Disordered" evidence="11">
    <location>
        <begin position="22"/>
        <end position="125"/>
    </location>
</feature>
<dbReference type="InterPro" id="IPR052127">
    <property type="entry name" value="STE12_transcription_factor"/>
</dbReference>
<keyword evidence="14" id="KW-1185">Reference proteome</keyword>
<dbReference type="GO" id="GO:0005634">
    <property type="term" value="C:nucleus"/>
    <property type="evidence" value="ECO:0007669"/>
    <property type="project" value="UniProtKB-SubCell"/>
</dbReference>
<evidence type="ECO:0000256" key="10">
    <source>
        <dbReference type="PROSITE-ProRule" id="PRU00042"/>
    </source>
</evidence>
<feature type="region of interest" description="Disordered" evidence="11">
    <location>
        <begin position="881"/>
        <end position="900"/>
    </location>
</feature>
<dbReference type="PANTHER" id="PTHR47427:SF1">
    <property type="entry name" value="PROTEIN STE12"/>
    <property type="match status" value="1"/>
</dbReference>
<dbReference type="Pfam" id="PF00096">
    <property type="entry name" value="zf-C2H2"/>
    <property type="match status" value="2"/>
</dbReference>
<feature type="compositionally biased region" description="Basic and acidic residues" evidence="11">
    <location>
        <begin position="383"/>
        <end position="403"/>
    </location>
</feature>
<dbReference type="Proteomes" id="UP000184267">
    <property type="component" value="Unassembled WGS sequence"/>
</dbReference>
<dbReference type="EMBL" id="MNAD01000288">
    <property type="protein sequence ID" value="OJT14454.1"/>
    <property type="molecule type" value="Genomic_DNA"/>
</dbReference>
<dbReference type="SUPFAM" id="SSF57667">
    <property type="entry name" value="beta-beta-alpha zinc fingers"/>
    <property type="match status" value="1"/>
</dbReference>
<dbReference type="GO" id="GO:0008270">
    <property type="term" value="F:zinc ion binding"/>
    <property type="evidence" value="ECO:0007669"/>
    <property type="project" value="UniProtKB-KW"/>
</dbReference>
<evidence type="ECO:0000256" key="9">
    <source>
        <dbReference type="ARBA" id="ARBA00024345"/>
    </source>
</evidence>